<feature type="non-terminal residue" evidence="1">
    <location>
        <position position="1"/>
    </location>
</feature>
<accession>A0A699YZ75</accession>
<evidence type="ECO:0000313" key="1">
    <source>
        <dbReference type="EMBL" id="GFH14525.1"/>
    </source>
</evidence>
<comment type="caution">
    <text evidence="1">The sequence shown here is derived from an EMBL/GenBank/DDBJ whole genome shotgun (WGS) entry which is preliminary data.</text>
</comment>
<gene>
    <name evidence="1" type="ORF">HaLaN_10595</name>
</gene>
<protein>
    <submittedName>
        <fullName evidence="1">Uncharacterized protein</fullName>
    </submittedName>
</protein>
<dbReference type="EMBL" id="BLLF01000737">
    <property type="protein sequence ID" value="GFH14525.1"/>
    <property type="molecule type" value="Genomic_DNA"/>
</dbReference>
<name>A0A699YZ75_HAELA</name>
<keyword evidence="2" id="KW-1185">Reference proteome</keyword>
<evidence type="ECO:0000313" key="2">
    <source>
        <dbReference type="Proteomes" id="UP000485058"/>
    </source>
</evidence>
<reference evidence="1 2" key="1">
    <citation type="submission" date="2020-02" db="EMBL/GenBank/DDBJ databases">
        <title>Draft genome sequence of Haematococcus lacustris strain NIES-144.</title>
        <authorList>
            <person name="Morimoto D."/>
            <person name="Nakagawa S."/>
            <person name="Yoshida T."/>
            <person name="Sawayama S."/>
        </authorList>
    </citation>
    <scope>NUCLEOTIDE SEQUENCE [LARGE SCALE GENOMIC DNA]</scope>
    <source>
        <strain evidence="1 2">NIES-144</strain>
    </source>
</reference>
<organism evidence="1 2">
    <name type="scientific">Haematococcus lacustris</name>
    <name type="common">Green alga</name>
    <name type="synonym">Haematococcus pluvialis</name>
    <dbReference type="NCBI Taxonomy" id="44745"/>
    <lineage>
        <taxon>Eukaryota</taxon>
        <taxon>Viridiplantae</taxon>
        <taxon>Chlorophyta</taxon>
        <taxon>core chlorophytes</taxon>
        <taxon>Chlorophyceae</taxon>
        <taxon>CS clade</taxon>
        <taxon>Chlamydomonadales</taxon>
        <taxon>Haematococcaceae</taxon>
        <taxon>Haematococcus</taxon>
    </lineage>
</organism>
<proteinExistence type="predicted"/>
<dbReference type="Proteomes" id="UP000485058">
    <property type="component" value="Unassembled WGS sequence"/>
</dbReference>
<sequence>MKRGIKERFGEEVLAKVEKLGQDAEAFSR</sequence>
<dbReference type="AlphaFoldDB" id="A0A699YZ75"/>